<feature type="region of interest" description="Disordered" evidence="1">
    <location>
        <begin position="1"/>
        <end position="27"/>
    </location>
</feature>
<protein>
    <recommendedName>
        <fullName evidence="4">Leucine-rich repeat protein</fullName>
    </recommendedName>
</protein>
<dbReference type="Proteomes" id="UP000266841">
    <property type="component" value="Unassembled WGS sequence"/>
</dbReference>
<dbReference type="SUPFAM" id="SSF52058">
    <property type="entry name" value="L domain-like"/>
    <property type="match status" value="1"/>
</dbReference>
<keyword evidence="3" id="KW-1185">Reference proteome</keyword>
<evidence type="ECO:0000313" key="3">
    <source>
        <dbReference type="Proteomes" id="UP000266841"/>
    </source>
</evidence>
<dbReference type="OrthoDB" id="10257471at2759"/>
<dbReference type="Pfam" id="PF13306">
    <property type="entry name" value="LRR_5"/>
    <property type="match status" value="2"/>
</dbReference>
<dbReference type="PANTHER" id="PTHR45661">
    <property type="entry name" value="SURFACE ANTIGEN"/>
    <property type="match status" value="1"/>
</dbReference>
<feature type="region of interest" description="Disordered" evidence="1">
    <location>
        <begin position="40"/>
        <end position="81"/>
    </location>
</feature>
<name>K0TI42_THAOC</name>
<evidence type="ECO:0000313" key="2">
    <source>
        <dbReference type="EMBL" id="EJK73461.1"/>
    </source>
</evidence>
<dbReference type="PANTHER" id="PTHR45661:SF3">
    <property type="entry name" value="IG-LIKE DOMAIN-CONTAINING PROTEIN"/>
    <property type="match status" value="1"/>
</dbReference>
<dbReference type="EMBL" id="AGNL01004477">
    <property type="protein sequence ID" value="EJK73461.1"/>
    <property type="molecule type" value="Genomic_DNA"/>
</dbReference>
<dbReference type="InterPro" id="IPR026906">
    <property type="entry name" value="LRR_5"/>
</dbReference>
<organism evidence="2 3">
    <name type="scientific">Thalassiosira oceanica</name>
    <name type="common">Marine diatom</name>
    <dbReference type="NCBI Taxonomy" id="159749"/>
    <lineage>
        <taxon>Eukaryota</taxon>
        <taxon>Sar</taxon>
        <taxon>Stramenopiles</taxon>
        <taxon>Ochrophyta</taxon>
        <taxon>Bacillariophyta</taxon>
        <taxon>Coscinodiscophyceae</taxon>
        <taxon>Thalassiosirophycidae</taxon>
        <taxon>Thalassiosirales</taxon>
        <taxon>Thalassiosiraceae</taxon>
        <taxon>Thalassiosira</taxon>
    </lineage>
</organism>
<accession>K0TI42</accession>
<evidence type="ECO:0008006" key="4">
    <source>
        <dbReference type="Google" id="ProtNLM"/>
    </source>
</evidence>
<reference evidence="2 3" key="1">
    <citation type="journal article" date="2012" name="Genome Biol.">
        <title>Genome and low-iron response of an oceanic diatom adapted to chronic iron limitation.</title>
        <authorList>
            <person name="Lommer M."/>
            <person name="Specht M."/>
            <person name="Roy A.S."/>
            <person name="Kraemer L."/>
            <person name="Andreson R."/>
            <person name="Gutowska M.A."/>
            <person name="Wolf J."/>
            <person name="Bergner S.V."/>
            <person name="Schilhabel M.B."/>
            <person name="Klostermeier U.C."/>
            <person name="Beiko R.G."/>
            <person name="Rosenstiel P."/>
            <person name="Hippler M."/>
            <person name="Laroche J."/>
        </authorList>
    </citation>
    <scope>NUCLEOTIDE SEQUENCE [LARGE SCALE GENOMIC DNA]</scope>
    <source>
        <strain evidence="2 3">CCMP1005</strain>
    </source>
</reference>
<dbReference type="InterPro" id="IPR053139">
    <property type="entry name" value="Surface_bspA-like"/>
</dbReference>
<sequence>MFVFGSAAKADADSDGGGGRGKASSTTDGALSFAFDASSLPSVNSTTTANGDDEGFKFKMPSSQAATEGGESGDSTPLFGSIHLKSGQEVGVNTQTLHEAATDGSSTNPMGDQLQQPTSEPEVFLLYEGGDVVDDLRKKLTHVRVAPHVRKIPNLAFRGCGKLIDLQLNEGLQVIGELAFEECKSLRNVTLPSTVTKLGDMAFANCENLIELQLKEGLWIIGEYAFEDCSALMSVTIPSTVTELGSCAFYYCRNLSDVIFLGGKRLLNQEYVDCGFRQREEQGLLNQEALDEMLFGDFERRDFAFLGCPLTMVKISISWAVTERMARLPQECKLSVEERIHNLNRLELEDGDVFACFPVVLRRRSKRAPDDDQDDDIFEVLDTNHETARSLHKVLQLLLVDVQLNEGLRILDSFAFEGCTSLRSVIIPSTVTHLGWCAFYGCSNLSE</sequence>
<gene>
    <name evidence="2" type="ORF">THAOC_04913</name>
</gene>
<evidence type="ECO:0000256" key="1">
    <source>
        <dbReference type="SAM" id="MobiDB-lite"/>
    </source>
</evidence>
<dbReference type="Gene3D" id="3.80.10.10">
    <property type="entry name" value="Ribonuclease Inhibitor"/>
    <property type="match status" value="3"/>
</dbReference>
<proteinExistence type="predicted"/>
<feature type="compositionally biased region" description="Polar residues" evidence="1">
    <location>
        <begin position="40"/>
        <end position="50"/>
    </location>
</feature>
<comment type="caution">
    <text evidence="2">The sequence shown here is derived from an EMBL/GenBank/DDBJ whole genome shotgun (WGS) entry which is preliminary data.</text>
</comment>
<dbReference type="AlphaFoldDB" id="K0TI42"/>
<feature type="non-terminal residue" evidence="2">
    <location>
        <position position="447"/>
    </location>
</feature>
<dbReference type="InterPro" id="IPR032675">
    <property type="entry name" value="LRR_dom_sf"/>
</dbReference>